<accession>A0A0B2UW21</accession>
<feature type="region of interest" description="Disordered" evidence="6">
    <location>
        <begin position="1"/>
        <end position="58"/>
    </location>
</feature>
<dbReference type="PROSITE" id="PS51721">
    <property type="entry name" value="G_CP"/>
    <property type="match status" value="1"/>
</dbReference>
<evidence type="ECO:0000313" key="9">
    <source>
        <dbReference type="Proteomes" id="UP000031036"/>
    </source>
</evidence>
<feature type="domain" description="CP-type G" evidence="7">
    <location>
        <begin position="232"/>
        <end position="393"/>
    </location>
</feature>
<dbReference type="Pfam" id="PF08153">
    <property type="entry name" value="NGP1NT"/>
    <property type="match status" value="1"/>
</dbReference>
<evidence type="ECO:0000256" key="3">
    <source>
        <dbReference type="ARBA" id="ARBA00023134"/>
    </source>
</evidence>
<dbReference type="InterPro" id="IPR023179">
    <property type="entry name" value="GTP-bd_ortho_bundle_sf"/>
</dbReference>
<sequence length="709" mass="80179">MAKKRSSLKNNRPGADGREREKHRTKQRPKIGVKANSTFKKGAHSLNPDRKPTGQQMRSKATINRLRMYKNFKPIRDSKGKIVKAAPFQERVASGTVARVEPNRKWFGNTRIVGQEQLQKFEENMGRVMKDPFQVVMRQTKMPISLLTEKAKQQHVHVLDTESFEYTFGKKALRKKPTIKVDTLEALRSDVTVRTEKYSQEQDRDLFINADDSERFENADPLFKAGQSNRVWGELYKVLDSSDVVVEVVDARDPMGTRCTHVEGFLKKEKSHKHLVLALNKVDLVPTWVTKKWLSLLSKELPTVAFHASMQHSFGKGALINLLRQFAKLHRERKQISVGFIGYPNVGKSSIINTLRAKRVCKTAPIAGETKVWQYVTLMRRIYMIDCPGVVYPQGDSETQVRVENVKDPENHVQGVLDRVKPQYLKTVYGIDDWTDVEDFLSRICVKTGRLLKGGEADIRSVAKTVLNDFQRGRLPYFARPPGSDANKEPDDQPPFHELFEDEKSVETDNRRSTMGVAQAEASGGGSSDDEGSLTDVGSTCSGLTDLSGVSDLVDEHITGLREDAVDEDMDQLPLKVEPWRTGGKRRSRGKRAGRKLTEKRRRLKSHGIMSVVESAAVPDERSTAQGSADVVEFGMRGSDKRKNTWRKKLQKRRVDDNLTEVGVDLKSAVLFEGRLHKYSLSLLLWVGAQNTLQMIYKDGIDLCVKFSS</sequence>
<comment type="function">
    <text evidence="5">GTPase that associates with pre-60S ribosomal subunits in the nucleolus and is required for their nuclear export and maturation.</text>
</comment>
<feature type="region of interest" description="Disordered" evidence="6">
    <location>
        <begin position="477"/>
        <end position="540"/>
    </location>
</feature>
<dbReference type="InterPro" id="IPR050755">
    <property type="entry name" value="TRAFAC_YlqF/YawG_RiboMat"/>
</dbReference>
<feature type="compositionally biased region" description="Basic and acidic residues" evidence="6">
    <location>
        <begin position="486"/>
        <end position="512"/>
    </location>
</feature>
<dbReference type="InterPro" id="IPR027417">
    <property type="entry name" value="P-loop_NTPase"/>
</dbReference>
<keyword evidence="9" id="KW-1185">Reference proteome</keyword>
<dbReference type="InterPro" id="IPR012971">
    <property type="entry name" value="NOG2_N_dom"/>
</dbReference>
<gene>
    <name evidence="8" type="primary">GNL2</name>
    <name evidence="8" type="ORF">Tcan_11976</name>
</gene>
<evidence type="ECO:0000256" key="6">
    <source>
        <dbReference type="SAM" id="MobiDB-lite"/>
    </source>
</evidence>
<evidence type="ECO:0000256" key="2">
    <source>
        <dbReference type="ARBA" id="ARBA00022741"/>
    </source>
</evidence>
<keyword evidence="3 5" id="KW-0342">GTP-binding</keyword>
<dbReference type="AlphaFoldDB" id="A0A0B2UW21"/>
<dbReference type="STRING" id="6265.A0A0B2UW21"/>
<dbReference type="InterPro" id="IPR030378">
    <property type="entry name" value="G_CP_dom"/>
</dbReference>
<evidence type="ECO:0000256" key="1">
    <source>
        <dbReference type="ARBA" id="ARBA00004604"/>
    </source>
</evidence>
<dbReference type="FunFam" id="3.40.50.300:FF:000559">
    <property type="entry name" value="Nuclear/nucleolar GTPase 2"/>
    <property type="match status" value="1"/>
</dbReference>
<dbReference type="EMBL" id="JPKZ01003130">
    <property type="protein sequence ID" value="KHN73272.1"/>
    <property type="molecule type" value="Genomic_DNA"/>
</dbReference>
<dbReference type="Gene3D" id="3.40.50.300">
    <property type="entry name" value="P-loop containing nucleotide triphosphate hydrolases"/>
    <property type="match status" value="1"/>
</dbReference>
<dbReference type="GO" id="GO:0005525">
    <property type="term" value="F:GTP binding"/>
    <property type="evidence" value="ECO:0007669"/>
    <property type="project" value="UniProtKB-KW"/>
</dbReference>
<proteinExistence type="inferred from homology"/>
<dbReference type="InterPro" id="IPR024929">
    <property type="entry name" value="GNL2_CP_dom"/>
</dbReference>
<protein>
    <recommendedName>
        <fullName evidence="5">Nucleolar GTP-binding protein 2</fullName>
    </recommendedName>
</protein>
<keyword evidence="4 5" id="KW-0539">Nucleus</keyword>
<evidence type="ECO:0000256" key="4">
    <source>
        <dbReference type="ARBA" id="ARBA00023242"/>
    </source>
</evidence>
<evidence type="ECO:0000259" key="7">
    <source>
        <dbReference type="PROSITE" id="PS51721"/>
    </source>
</evidence>
<evidence type="ECO:0000256" key="5">
    <source>
        <dbReference type="RuleBase" id="RU364023"/>
    </source>
</evidence>
<dbReference type="Pfam" id="PF01926">
    <property type="entry name" value="MMR_HSR1"/>
    <property type="match status" value="1"/>
</dbReference>
<keyword evidence="2 5" id="KW-0547">Nucleotide-binding</keyword>
<dbReference type="GO" id="GO:0005730">
    <property type="term" value="C:nucleolus"/>
    <property type="evidence" value="ECO:0007669"/>
    <property type="project" value="UniProtKB-SubCell"/>
</dbReference>
<dbReference type="OrthoDB" id="444945at2759"/>
<feature type="compositionally biased region" description="Basic residues" evidence="6">
    <location>
        <begin position="583"/>
        <end position="600"/>
    </location>
</feature>
<dbReference type="SUPFAM" id="SSF52540">
    <property type="entry name" value="P-loop containing nucleoside triphosphate hydrolases"/>
    <property type="match status" value="1"/>
</dbReference>
<dbReference type="PRINTS" id="PR00326">
    <property type="entry name" value="GTP1OBG"/>
</dbReference>
<dbReference type="OMA" id="MLERAYE"/>
<dbReference type="Gene3D" id="1.10.1580.10">
    <property type="match status" value="1"/>
</dbReference>
<dbReference type="PANTHER" id="PTHR11089">
    <property type="entry name" value="GTP-BINDING PROTEIN-RELATED"/>
    <property type="match status" value="1"/>
</dbReference>
<dbReference type="CDD" id="cd01858">
    <property type="entry name" value="NGP_1"/>
    <property type="match status" value="1"/>
</dbReference>
<dbReference type="InterPro" id="IPR006073">
    <property type="entry name" value="GTP-bd"/>
</dbReference>
<organism evidence="8 9">
    <name type="scientific">Toxocara canis</name>
    <name type="common">Canine roundworm</name>
    <dbReference type="NCBI Taxonomy" id="6265"/>
    <lineage>
        <taxon>Eukaryota</taxon>
        <taxon>Metazoa</taxon>
        <taxon>Ecdysozoa</taxon>
        <taxon>Nematoda</taxon>
        <taxon>Chromadorea</taxon>
        <taxon>Rhabditida</taxon>
        <taxon>Spirurina</taxon>
        <taxon>Ascaridomorpha</taxon>
        <taxon>Ascaridoidea</taxon>
        <taxon>Toxocaridae</taxon>
        <taxon>Toxocara</taxon>
    </lineage>
</organism>
<reference evidence="8 9" key="1">
    <citation type="submission" date="2014-11" db="EMBL/GenBank/DDBJ databases">
        <title>Genetic blueprint of the zoonotic pathogen Toxocara canis.</title>
        <authorList>
            <person name="Zhu X.-Q."/>
            <person name="Korhonen P.K."/>
            <person name="Cai H."/>
            <person name="Young N.D."/>
            <person name="Nejsum P."/>
            <person name="von Samson-Himmelstjerna G."/>
            <person name="Boag P.R."/>
            <person name="Tan P."/>
            <person name="Li Q."/>
            <person name="Min J."/>
            <person name="Yang Y."/>
            <person name="Wang X."/>
            <person name="Fang X."/>
            <person name="Hall R.S."/>
            <person name="Hofmann A."/>
            <person name="Sternberg P.W."/>
            <person name="Jex A.R."/>
            <person name="Gasser R.B."/>
        </authorList>
    </citation>
    <scope>NUCLEOTIDE SEQUENCE [LARGE SCALE GENOMIC DNA]</scope>
    <source>
        <strain evidence="8">PN_DK_2014</strain>
    </source>
</reference>
<comment type="caution">
    <text evidence="8">The sequence shown here is derived from an EMBL/GenBank/DDBJ whole genome shotgun (WGS) entry which is preliminary data.</text>
</comment>
<dbReference type="Proteomes" id="UP000031036">
    <property type="component" value="Unassembled WGS sequence"/>
</dbReference>
<dbReference type="PANTHER" id="PTHR11089:SF9">
    <property type="entry name" value="NUCLEOLAR GTP-BINDING PROTEIN 2"/>
    <property type="match status" value="1"/>
</dbReference>
<evidence type="ECO:0000313" key="8">
    <source>
        <dbReference type="EMBL" id="KHN73272.1"/>
    </source>
</evidence>
<comment type="subcellular location">
    <subcellularLocation>
        <location evidence="1 5">Nucleus</location>
        <location evidence="1 5">Nucleolus</location>
    </subcellularLocation>
</comment>
<feature type="region of interest" description="Disordered" evidence="6">
    <location>
        <begin position="580"/>
        <end position="600"/>
    </location>
</feature>
<name>A0A0B2UW21_TOXCA</name>
<comment type="similarity">
    <text evidence="5">Belongs to the TRAFAC class YlqF/YawG GTPase family. NOG2 subfamily.</text>
</comment>